<dbReference type="InParanoid" id="C5KQQ8"/>
<dbReference type="PANTHER" id="PTHR47773">
    <property type="entry name" value="SI:DKEY-9I5.2-RELATED"/>
    <property type="match status" value="1"/>
</dbReference>
<sequence length="1008" mass="114383">MSKAPDVTRYLLRDTYIFNPIVEFKELLGPKSLPCTGCGGTLTVQGLSSHGPRICIGLRKDFWVWPVTLVCTGPCANDLTDRRKRFLSLADEFFTAMPEEVLRSVPFVPSGPGGRLFSREVLASVRQTASGGNTLGHIAQQINANHVEDYLERRTRYTDHCTARRSSHGPASHLQMFPPIERDPPVHRDTLQRLYLTDFRRREPYMHGAMSSLLGRVLKADHSYVVQLLHGAGASQHFSVMNEDSLIIAMGVCEGDGIEEYEQMLHGLAKRYQDSAAHLGVALDDVLPLYVYVDKDCCNGYLPSSKDGSPRHHVVTDPLGPNTPPTRTEQAWQKISPNIKLRLDAFHFMRRFELGITHVQHVLYPKFASDLRYAMFCRHEGDWRRLVDAASRHFKKQGLSRQQAIQRVTKEDVQKYCRRRIPLGDELFRRVREVIERYDNKEIDGVPLYNSYMPRIWKHLQVHIRRGCLSDPDPVEDGALPLYTLVGTEFYRGDPSCPLELYRTCRSTSQVEAYHRVLKSNFRSAHCGIELGHALLCDCAYRYNCSRIAHAALQCQRIVKRPAEDMLPIPVMDVHSIAVLNERNSSLFGIDAYPLVTREYNANDPDEELFGLSYTRARAADVKSSIITQEDDYWEDAFSTTLQQDECTAKEMDLAARDLNDTVASTGDLESILDYRYITRASDESDDGAEPAVKRIRLAFSGGIARPRSPSTSDEMSSLVLDLAALHDGDVGAIFRDYEVEYRKRKALDVSCQLYQTSRELIRKFLTGVKKRRAAEEIETEDPRGRDRMRALREPTIEVAEDLFEVSEAVPHPAVRVDAPPVEASPMNPYLIRAKSLLADLSLVEKLVQDVKSTTGRKPPTCTWCQLPIRNDTHPMRNQIGSVGSATKSAGIRYCPVQYPDLTAFDRDILPQLFAERTAKKEKCSRCSLKYDDVQNEHRFHPRAVGKNRALYRHCPVHDPPFEVWCESGDIVKKLLESDRARCRNNARTLKCSTQHEQSSSAEIDLDK</sequence>
<evidence type="ECO:0000256" key="1">
    <source>
        <dbReference type="SAM" id="MobiDB-lite"/>
    </source>
</evidence>
<proteinExistence type="predicted"/>
<reference evidence="2 3" key="1">
    <citation type="submission" date="2008-07" db="EMBL/GenBank/DDBJ databases">
        <authorList>
            <person name="El-Sayed N."/>
            <person name="Caler E."/>
            <person name="Inman J."/>
            <person name="Amedeo P."/>
            <person name="Hass B."/>
            <person name="Wortman J."/>
        </authorList>
    </citation>
    <scope>NUCLEOTIDE SEQUENCE [LARGE SCALE GENOMIC DNA]</scope>
    <source>
        <strain evidence="3">ATCC 50983 / TXsc</strain>
    </source>
</reference>
<dbReference type="OrthoDB" id="8931359at2759"/>
<name>C5KQQ8_PERM5</name>
<evidence type="ECO:0000313" key="2">
    <source>
        <dbReference type="EMBL" id="EER13154.1"/>
    </source>
</evidence>
<dbReference type="Proteomes" id="UP000007800">
    <property type="component" value="Unassembled WGS sequence"/>
</dbReference>
<dbReference type="EMBL" id="GG675521">
    <property type="protein sequence ID" value="EER13154.1"/>
    <property type="molecule type" value="Genomic_DNA"/>
</dbReference>
<accession>C5KQQ8</accession>
<dbReference type="PANTHER" id="PTHR47773:SF1">
    <property type="entry name" value="C2H2-TYPE DOMAIN-CONTAINING PROTEIN"/>
    <property type="match status" value="1"/>
</dbReference>
<dbReference type="GeneID" id="9056776"/>
<feature type="region of interest" description="Disordered" evidence="1">
    <location>
        <begin position="307"/>
        <end position="329"/>
    </location>
</feature>
<protein>
    <submittedName>
        <fullName evidence="2">Uncharacterized protein</fullName>
    </submittedName>
</protein>
<keyword evidence="3" id="KW-1185">Reference proteome</keyword>
<evidence type="ECO:0000313" key="3">
    <source>
        <dbReference type="Proteomes" id="UP000007800"/>
    </source>
</evidence>
<dbReference type="AlphaFoldDB" id="C5KQQ8"/>
<feature type="region of interest" description="Disordered" evidence="1">
    <location>
        <begin position="162"/>
        <end position="183"/>
    </location>
</feature>
<dbReference type="RefSeq" id="XP_002781359.1">
    <property type="nucleotide sequence ID" value="XM_002781313.1"/>
</dbReference>
<gene>
    <name evidence="2" type="ORF">Pmar_PMAR020744</name>
</gene>
<organism evidence="3">
    <name type="scientific">Perkinsus marinus (strain ATCC 50983 / TXsc)</name>
    <dbReference type="NCBI Taxonomy" id="423536"/>
    <lineage>
        <taxon>Eukaryota</taxon>
        <taxon>Sar</taxon>
        <taxon>Alveolata</taxon>
        <taxon>Perkinsozoa</taxon>
        <taxon>Perkinsea</taxon>
        <taxon>Perkinsida</taxon>
        <taxon>Perkinsidae</taxon>
        <taxon>Perkinsus</taxon>
    </lineage>
</organism>